<evidence type="ECO:0000313" key="2">
    <source>
        <dbReference type="Proteomes" id="UP000077755"/>
    </source>
</evidence>
<accession>A0A161YBG7</accession>
<reference evidence="1" key="2">
    <citation type="submission" date="2022-03" db="EMBL/GenBank/DDBJ databases">
        <title>Draft title - Genomic analysis of global carrot germplasm unveils the trajectory of domestication and the origin of high carotenoid orange carrot.</title>
        <authorList>
            <person name="Iorizzo M."/>
            <person name="Ellison S."/>
            <person name="Senalik D."/>
            <person name="Macko-Podgorni A."/>
            <person name="Grzebelus D."/>
            <person name="Bostan H."/>
            <person name="Rolling W."/>
            <person name="Curaba J."/>
            <person name="Simon P."/>
        </authorList>
    </citation>
    <scope>NUCLEOTIDE SEQUENCE</scope>
    <source>
        <tissue evidence="1">Leaf</tissue>
    </source>
</reference>
<dbReference type="Gramene" id="KZM89889">
    <property type="protein sequence ID" value="KZM89889"/>
    <property type="gene ID" value="DCAR_022748"/>
</dbReference>
<organism evidence="1 2">
    <name type="scientific">Daucus carota subsp. sativus</name>
    <name type="common">Carrot</name>
    <dbReference type="NCBI Taxonomy" id="79200"/>
    <lineage>
        <taxon>Eukaryota</taxon>
        <taxon>Viridiplantae</taxon>
        <taxon>Streptophyta</taxon>
        <taxon>Embryophyta</taxon>
        <taxon>Tracheophyta</taxon>
        <taxon>Spermatophyta</taxon>
        <taxon>Magnoliopsida</taxon>
        <taxon>eudicotyledons</taxon>
        <taxon>Gunneridae</taxon>
        <taxon>Pentapetalae</taxon>
        <taxon>asterids</taxon>
        <taxon>campanulids</taxon>
        <taxon>Apiales</taxon>
        <taxon>Apiaceae</taxon>
        <taxon>Apioideae</taxon>
        <taxon>Scandiceae</taxon>
        <taxon>Daucinae</taxon>
        <taxon>Daucus</taxon>
        <taxon>Daucus sect. Daucus</taxon>
    </lineage>
</organism>
<proteinExistence type="predicted"/>
<dbReference type="AlphaFoldDB" id="A0A161YBG7"/>
<evidence type="ECO:0000313" key="1">
    <source>
        <dbReference type="EMBL" id="WOH03894.1"/>
    </source>
</evidence>
<name>A0A161YBG7_DAUCS</name>
<keyword evidence="2" id="KW-1185">Reference proteome</keyword>
<sequence>MEIYSNQTVFCSNQAQFSSNQASFREAADIQSSSDTDELLPVPDDYSHQELT</sequence>
<gene>
    <name evidence="1" type="ORF">DCAR_0623296</name>
</gene>
<dbReference type="EMBL" id="CP093348">
    <property type="protein sequence ID" value="WOH03894.1"/>
    <property type="molecule type" value="Genomic_DNA"/>
</dbReference>
<reference evidence="1" key="1">
    <citation type="journal article" date="2016" name="Nat. Genet.">
        <title>A high-quality carrot genome assembly provides new insights into carotenoid accumulation and asterid genome evolution.</title>
        <authorList>
            <person name="Iorizzo M."/>
            <person name="Ellison S."/>
            <person name="Senalik D."/>
            <person name="Zeng P."/>
            <person name="Satapoomin P."/>
            <person name="Huang J."/>
            <person name="Bowman M."/>
            <person name="Iovene M."/>
            <person name="Sanseverino W."/>
            <person name="Cavagnaro P."/>
            <person name="Yildiz M."/>
            <person name="Macko-Podgorni A."/>
            <person name="Moranska E."/>
            <person name="Grzebelus E."/>
            <person name="Grzebelus D."/>
            <person name="Ashrafi H."/>
            <person name="Zheng Z."/>
            <person name="Cheng S."/>
            <person name="Spooner D."/>
            <person name="Van Deynze A."/>
            <person name="Simon P."/>
        </authorList>
    </citation>
    <scope>NUCLEOTIDE SEQUENCE</scope>
    <source>
        <tissue evidence="1">Leaf</tissue>
    </source>
</reference>
<dbReference type="Proteomes" id="UP000077755">
    <property type="component" value="Chromosome 6"/>
</dbReference>
<protein>
    <submittedName>
        <fullName evidence="1">Uncharacterized protein</fullName>
    </submittedName>
</protein>